<dbReference type="Gene3D" id="3.40.50.450">
    <property type="match status" value="1"/>
</dbReference>
<evidence type="ECO:0000313" key="2">
    <source>
        <dbReference type="Proteomes" id="UP000051296"/>
    </source>
</evidence>
<organism evidence="1 2">
    <name type="scientific">Weissella halotolerans DSM 20190</name>
    <dbReference type="NCBI Taxonomy" id="1123500"/>
    <lineage>
        <taxon>Bacteria</taxon>
        <taxon>Bacillati</taxon>
        <taxon>Bacillota</taxon>
        <taxon>Bacilli</taxon>
        <taxon>Lactobacillales</taxon>
        <taxon>Lactobacillaceae</taxon>
        <taxon>Weissella</taxon>
    </lineage>
</organism>
<reference evidence="1 2" key="1">
    <citation type="journal article" date="2015" name="Genome Announc.">
        <title>Expanding the biotechnology potential of lactobacilli through comparative genomics of 213 strains and associated genera.</title>
        <authorList>
            <person name="Sun Z."/>
            <person name="Harris H.M."/>
            <person name="McCann A."/>
            <person name="Guo C."/>
            <person name="Argimon S."/>
            <person name="Zhang W."/>
            <person name="Yang X."/>
            <person name="Jeffery I.B."/>
            <person name="Cooney J.C."/>
            <person name="Kagawa T.F."/>
            <person name="Liu W."/>
            <person name="Song Y."/>
            <person name="Salvetti E."/>
            <person name="Wrobel A."/>
            <person name="Rasinkangas P."/>
            <person name="Parkhill J."/>
            <person name="Rea M.C."/>
            <person name="O'Sullivan O."/>
            <person name="Ritari J."/>
            <person name="Douillard F.P."/>
            <person name="Paul Ross R."/>
            <person name="Yang R."/>
            <person name="Briner A.E."/>
            <person name="Felis G.E."/>
            <person name="de Vos W.M."/>
            <person name="Barrangou R."/>
            <person name="Klaenhammer T.R."/>
            <person name="Caufield P.W."/>
            <person name="Cui Y."/>
            <person name="Zhang H."/>
            <person name="O'Toole P.W."/>
        </authorList>
    </citation>
    <scope>NUCLEOTIDE SEQUENCE [LARGE SCALE GENOMIC DNA]</scope>
    <source>
        <strain evidence="1 2">DSM 20190</strain>
    </source>
</reference>
<dbReference type="STRING" id="1123500.GCA_000420365_00025"/>
<dbReference type="PATRIC" id="fig|1123500.6.peg.480"/>
<dbReference type="InterPro" id="IPR007710">
    <property type="entry name" value="Nucleoside_deoxyribTrfase"/>
</dbReference>
<dbReference type="AlphaFoldDB" id="A0A0R2G834"/>
<comment type="caution">
    <text evidence="1">The sequence shown here is derived from an EMBL/GenBank/DDBJ whole genome shotgun (WGS) entry which is preliminary data.</text>
</comment>
<dbReference type="EMBL" id="JQAX01000001">
    <property type="protein sequence ID" value="KRN33671.1"/>
    <property type="molecule type" value="Genomic_DNA"/>
</dbReference>
<proteinExistence type="predicted"/>
<dbReference type="GO" id="GO:0016740">
    <property type="term" value="F:transferase activity"/>
    <property type="evidence" value="ECO:0007669"/>
    <property type="project" value="UniProtKB-KW"/>
</dbReference>
<protein>
    <submittedName>
        <fullName evidence="1">Purine deoxyribosyltransferase</fullName>
    </submittedName>
</protein>
<dbReference type="InParanoid" id="A0A0R2G834"/>
<dbReference type="Proteomes" id="UP000051296">
    <property type="component" value="Unassembled WGS sequence"/>
</dbReference>
<sequence>MVMMKIYLAAPFFSPEQIDRLERVEEALAKNPTVTQVYSPRQHQESQAEQFTPAWAAEIFKRDVGQVLDADALVVVADFHDNDADSGTAFEQGLAWATKKPIVLFEETDYPTNLMLTESLTAFMKTSDALMNYDFSQCPALPYDGKIM</sequence>
<dbReference type="eggNOG" id="COG3613">
    <property type="taxonomic scope" value="Bacteria"/>
</dbReference>
<dbReference type="Pfam" id="PF05014">
    <property type="entry name" value="Nuc_deoxyrib_tr"/>
    <property type="match status" value="1"/>
</dbReference>
<accession>A0A0R2G834</accession>
<evidence type="ECO:0000313" key="1">
    <source>
        <dbReference type="EMBL" id="KRN33671.1"/>
    </source>
</evidence>
<name>A0A0R2G834_9LACO</name>
<gene>
    <name evidence="1" type="ORF">IV68_GL000479</name>
</gene>
<keyword evidence="2" id="KW-1185">Reference proteome</keyword>
<dbReference type="SUPFAM" id="SSF52309">
    <property type="entry name" value="N-(deoxy)ribosyltransferase-like"/>
    <property type="match status" value="1"/>
</dbReference>
<keyword evidence="1" id="KW-0808">Transferase</keyword>